<keyword evidence="2" id="KW-1185">Reference proteome</keyword>
<dbReference type="STRING" id="702745.SAMN05421818_11839"/>
<evidence type="ECO:0000313" key="2">
    <source>
        <dbReference type="Proteomes" id="UP000243588"/>
    </source>
</evidence>
<protein>
    <submittedName>
        <fullName evidence="1">Uncharacterized protein</fullName>
    </submittedName>
</protein>
<organism evidence="1 2">
    <name type="scientific">Myroides phaeus</name>
    <dbReference type="NCBI Taxonomy" id="702745"/>
    <lineage>
        <taxon>Bacteria</taxon>
        <taxon>Pseudomonadati</taxon>
        <taxon>Bacteroidota</taxon>
        <taxon>Flavobacteriia</taxon>
        <taxon>Flavobacteriales</taxon>
        <taxon>Flavobacteriaceae</taxon>
        <taxon>Myroides</taxon>
    </lineage>
</organism>
<gene>
    <name evidence="1" type="ORF">SAMN05421818_11839</name>
</gene>
<proteinExistence type="predicted"/>
<accession>A0A1G8FRI9</accession>
<dbReference type="Proteomes" id="UP000243588">
    <property type="component" value="Unassembled WGS sequence"/>
</dbReference>
<evidence type="ECO:0000313" key="1">
    <source>
        <dbReference type="EMBL" id="SDH84556.1"/>
    </source>
</evidence>
<name>A0A1G8FRI9_9FLAO</name>
<dbReference type="EMBL" id="FNDQ01000018">
    <property type="protein sequence ID" value="SDH84556.1"/>
    <property type="molecule type" value="Genomic_DNA"/>
</dbReference>
<sequence>MKTKLAVNELQGIPLVVQEKLLYEINNGNVELIFATSPHFSAIKQITVILNKAIPETKRQELQESSWTKEVFEQFDVVVTFCKHIVFPFESDFHFTYLSLYLNPQFIIYSRKQSSWGSLLQNFYTFSIRRQLLQLDNWVIEVKQKHEDYKTRFIDSLVKQKQFQAVLIMYMHIIRLYLHSVKSMLFPKSAFIFNSDIELLESIENNYPELGQIFVSNEIDKTYLFNLLSVDNNSEMLIEENDLTKVESLCTSISEQFEKGVNNFFTPRIEYLLSDLKGKQIFSKVEYEQFMLNAVIKRLLQSYRIDLIYLIESKVSNDSIEFLLFIVGTDIKIQMEQHMSTLIRNHFNQRVEITCLLHKTTWIERHGTKFLPFIYKHITDDNVVYSRTKKKHTKFILPVFELPEDTDSSYWQKDFWKLCQDNLESQWLQMDLFSCSTYQIGHVVQLGSIFKQLCLSFLYKKLNYVPHFASPRYLWKLVQWADRDYSDQLMSTKQSDALFYFLNTKLPYFPRQSTSANNSSQEQYINTLHICNHFYNHIKELYTN</sequence>
<dbReference type="AlphaFoldDB" id="A0A1G8FRI9"/>
<dbReference type="RefSeq" id="WP_090409724.1">
    <property type="nucleotide sequence ID" value="NZ_FNDQ01000018.1"/>
</dbReference>
<reference evidence="2" key="1">
    <citation type="submission" date="2016-10" db="EMBL/GenBank/DDBJ databases">
        <authorList>
            <person name="Varghese N."/>
            <person name="Submissions S."/>
        </authorList>
    </citation>
    <scope>NUCLEOTIDE SEQUENCE [LARGE SCALE GENOMIC DNA]</scope>
    <source>
        <strain evidence="2">DSM 23313</strain>
    </source>
</reference>